<organism evidence="1 2">
    <name type="scientific">Oedothorax gibbosus</name>
    <dbReference type="NCBI Taxonomy" id="931172"/>
    <lineage>
        <taxon>Eukaryota</taxon>
        <taxon>Metazoa</taxon>
        <taxon>Ecdysozoa</taxon>
        <taxon>Arthropoda</taxon>
        <taxon>Chelicerata</taxon>
        <taxon>Arachnida</taxon>
        <taxon>Araneae</taxon>
        <taxon>Araneomorphae</taxon>
        <taxon>Entelegynae</taxon>
        <taxon>Araneoidea</taxon>
        <taxon>Linyphiidae</taxon>
        <taxon>Erigoninae</taxon>
        <taxon>Oedothorax</taxon>
    </lineage>
</organism>
<dbReference type="Proteomes" id="UP000827092">
    <property type="component" value="Unassembled WGS sequence"/>
</dbReference>
<comment type="caution">
    <text evidence="1">The sequence shown here is derived from an EMBL/GenBank/DDBJ whole genome shotgun (WGS) entry which is preliminary data.</text>
</comment>
<dbReference type="EMBL" id="JAFNEN010000122">
    <property type="protein sequence ID" value="KAG8193434.1"/>
    <property type="molecule type" value="Genomic_DNA"/>
</dbReference>
<keyword evidence="2" id="KW-1185">Reference proteome</keyword>
<evidence type="ECO:0000313" key="1">
    <source>
        <dbReference type="EMBL" id="KAG8193434.1"/>
    </source>
</evidence>
<evidence type="ECO:0000313" key="2">
    <source>
        <dbReference type="Proteomes" id="UP000827092"/>
    </source>
</evidence>
<name>A0AAV6VBS2_9ARAC</name>
<accession>A0AAV6VBS2</accession>
<dbReference type="AlphaFoldDB" id="A0AAV6VBS2"/>
<proteinExistence type="predicted"/>
<protein>
    <recommendedName>
        <fullName evidence="3">Peptidase aspartic putative domain-containing protein</fullName>
    </recommendedName>
</protein>
<gene>
    <name evidence="1" type="ORF">JTE90_009651</name>
</gene>
<reference evidence="1 2" key="1">
    <citation type="journal article" date="2022" name="Nat. Ecol. Evol.">
        <title>A masculinizing supergene underlies an exaggerated male reproductive morph in a spider.</title>
        <authorList>
            <person name="Hendrickx F."/>
            <person name="De Corte Z."/>
            <person name="Sonet G."/>
            <person name="Van Belleghem S.M."/>
            <person name="Kostlbacher S."/>
            <person name="Vangestel C."/>
        </authorList>
    </citation>
    <scope>NUCLEOTIDE SEQUENCE [LARGE SCALE GENOMIC DNA]</scope>
    <source>
        <strain evidence="1">W744_W776</strain>
    </source>
</reference>
<evidence type="ECO:0008006" key="3">
    <source>
        <dbReference type="Google" id="ProtNLM"/>
    </source>
</evidence>
<sequence length="146" mass="16195">MRIFRFFAFGAKSAKQKVYPVVRVMLQNKKQNWKKTVECLMTDTISSAPILPPSEGVINKMKELGMDFADVSSSEGETCDCEILLGADVFWDVVLSERVKISPHLMAIKSHLGWLVAGCEFESSVSQTFSIVVGNAVLLNDLSKFS</sequence>